<dbReference type="Pfam" id="PF18925">
    <property type="entry name" value="DUF5675"/>
    <property type="match status" value="1"/>
</dbReference>
<reference evidence="2 3" key="1">
    <citation type="submission" date="2021-01" db="EMBL/GenBank/DDBJ databases">
        <title>C459-1 draft genome sequence.</title>
        <authorList>
            <person name="Zhang X.-F."/>
        </authorList>
    </citation>
    <scope>NUCLEOTIDE SEQUENCE [LARGE SCALE GENOMIC DNA]</scope>
    <source>
        <strain evidence="3">C459-1</strain>
    </source>
</reference>
<dbReference type="EMBL" id="JAERTY010000009">
    <property type="protein sequence ID" value="MBL1410358.1"/>
    <property type="molecule type" value="Genomic_DNA"/>
</dbReference>
<proteinExistence type="predicted"/>
<evidence type="ECO:0000313" key="2">
    <source>
        <dbReference type="EMBL" id="MBL1410358.1"/>
    </source>
</evidence>
<comment type="caution">
    <text evidence="2">The sequence shown here is derived from an EMBL/GenBank/DDBJ whole genome shotgun (WGS) entry which is preliminary data.</text>
</comment>
<feature type="domain" description="DUF5675" evidence="1">
    <location>
        <begin position="4"/>
        <end position="131"/>
    </location>
</feature>
<evidence type="ECO:0000313" key="3">
    <source>
        <dbReference type="Proteomes" id="UP000625283"/>
    </source>
</evidence>
<organism evidence="2 3">
    <name type="scientific">Sphingobacterium faecale</name>
    <dbReference type="NCBI Taxonomy" id="2803775"/>
    <lineage>
        <taxon>Bacteria</taxon>
        <taxon>Pseudomonadati</taxon>
        <taxon>Bacteroidota</taxon>
        <taxon>Sphingobacteriia</taxon>
        <taxon>Sphingobacteriales</taxon>
        <taxon>Sphingobacteriaceae</taxon>
        <taxon>Sphingobacterium</taxon>
    </lineage>
</organism>
<accession>A0ABS1R6S6</accession>
<dbReference type="RefSeq" id="WP_202104055.1">
    <property type="nucleotide sequence ID" value="NZ_JAERTY010000009.1"/>
</dbReference>
<sequence>MVLTVKRIKKGENSTLSEIYLDGRLICYGLEDTVRDVKIKGSTAIPAGRYKLGINIYGAMNGRYKRDYPAIHRGMIQIMNVPNYSHVYIHVGNNFSHTAGCLLVGKSVKYDGTDYELRGSAKAYMMLYELVIEAVAKGEAEIEVKGKSNLITVA</sequence>
<protein>
    <recommendedName>
        <fullName evidence="1">DUF5675 domain-containing protein</fullName>
    </recommendedName>
</protein>
<evidence type="ECO:0000259" key="1">
    <source>
        <dbReference type="Pfam" id="PF18925"/>
    </source>
</evidence>
<dbReference type="Proteomes" id="UP000625283">
    <property type="component" value="Unassembled WGS sequence"/>
</dbReference>
<dbReference type="InterPro" id="IPR043732">
    <property type="entry name" value="DUF5675"/>
</dbReference>
<gene>
    <name evidence="2" type="ORF">JKG61_16500</name>
</gene>
<name>A0ABS1R6S6_9SPHI</name>
<keyword evidence="3" id="KW-1185">Reference proteome</keyword>